<dbReference type="Proteomes" id="UP000076532">
    <property type="component" value="Unassembled WGS sequence"/>
</dbReference>
<dbReference type="AlphaFoldDB" id="A0A166V4F1"/>
<accession>A0A166V4F1</accession>
<evidence type="ECO:0008006" key="3">
    <source>
        <dbReference type="Google" id="ProtNLM"/>
    </source>
</evidence>
<dbReference type="Pfam" id="PF13365">
    <property type="entry name" value="Trypsin_2"/>
    <property type="match status" value="1"/>
</dbReference>
<name>A0A166V4F1_9AGAM</name>
<dbReference type="InterPro" id="IPR009003">
    <property type="entry name" value="Peptidase_S1_PA"/>
</dbReference>
<dbReference type="OrthoDB" id="10054765at2759"/>
<proteinExistence type="predicted"/>
<sequence length="364" mass="39602">MQAVKSSLLSSRQTNILSYISKHCYATVDTAPIVARPPPPAAVPVDIAPTSIDDHLLAALRGPPIHRLSQLINQYESRAGHILDFSLPYEPSPASDRRVAFDRTTTPNGVLMVGHCVRRGDKHKITLCSGFAVQSPRGEEQLILTCAHTFEEIRQSSILQTPLVSPSEPVSGTFVISPGDPAPTVDPVSSIRSALHKSDLLLLSKSGPPLKTLPVSPYPAPVHTRIRAHFVVHQRPKGGQGWTPWVGGTWSKWVRGRILGYRDFAGREAEPGTYDALSHLLFEPLPTAGTSGGPIVDEETGAVVGVILGTRMDNRVEGVRGWGSPAESIFEMFNLPGLKVIGRLPPESRSSYYKDEHLYDGIRE</sequence>
<gene>
    <name evidence="1" type="ORF">FIBSPDRAFT_515965</name>
</gene>
<dbReference type="EMBL" id="KV417486">
    <property type="protein sequence ID" value="KZP32340.1"/>
    <property type="molecule type" value="Genomic_DNA"/>
</dbReference>
<organism evidence="1 2">
    <name type="scientific">Athelia psychrophila</name>
    <dbReference type="NCBI Taxonomy" id="1759441"/>
    <lineage>
        <taxon>Eukaryota</taxon>
        <taxon>Fungi</taxon>
        <taxon>Dikarya</taxon>
        <taxon>Basidiomycota</taxon>
        <taxon>Agaricomycotina</taxon>
        <taxon>Agaricomycetes</taxon>
        <taxon>Agaricomycetidae</taxon>
        <taxon>Atheliales</taxon>
        <taxon>Atheliaceae</taxon>
        <taxon>Athelia</taxon>
    </lineage>
</organism>
<dbReference type="STRING" id="436010.A0A166V4F1"/>
<evidence type="ECO:0000313" key="2">
    <source>
        <dbReference type="Proteomes" id="UP000076532"/>
    </source>
</evidence>
<evidence type="ECO:0000313" key="1">
    <source>
        <dbReference type="EMBL" id="KZP32340.1"/>
    </source>
</evidence>
<protein>
    <recommendedName>
        <fullName evidence="3">Trypsin-like serine protease</fullName>
    </recommendedName>
</protein>
<reference evidence="1 2" key="1">
    <citation type="journal article" date="2016" name="Mol. Biol. Evol.">
        <title>Comparative Genomics of Early-Diverging Mushroom-Forming Fungi Provides Insights into the Origins of Lignocellulose Decay Capabilities.</title>
        <authorList>
            <person name="Nagy L.G."/>
            <person name="Riley R."/>
            <person name="Tritt A."/>
            <person name="Adam C."/>
            <person name="Daum C."/>
            <person name="Floudas D."/>
            <person name="Sun H."/>
            <person name="Yadav J.S."/>
            <person name="Pangilinan J."/>
            <person name="Larsson K.H."/>
            <person name="Matsuura K."/>
            <person name="Barry K."/>
            <person name="Labutti K."/>
            <person name="Kuo R."/>
            <person name="Ohm R.A."/>
            <person name="Bhattacharya S.S."/>
            <person name="Shirouzu T."/>
            <person name="Yoshinaga Y."/>
            <person name="Martin F.M."/>
            <person name="Grigoriev I.V."/>
            <person name="Hibbett D.S."/>
        </authorList>
    </citation>
    <scope>NUCLEOTIDE SEQUENCE [LARGE SCALE GENOMIC DNA]</scope>
    <source>
        <strain evidence="1 2">CBS 109695</strain>
    </source>
</reference>
<keyword evidence="2" id="KW-1185">Reference proteome</keyword>
<dbReference type="SUPFAM" id="SSF50494">
    <property type="entry name" value="Trypsin-like serine proteases"/>
    <property type="match status" value="1"/>
</dbReference>